<reference evidence="6 7" key="1">
    <citation type="submission" date="2020-08" db="EMBL/GenBank/DDBJ databases">
        <title>Genomic Encyclopedia of Type Strains, Phase IV (KMG-IV): sequencing the most valuable type-strain genomes for metagenomic binning, comparative biology and taxonomic classification.</title>
        <authorList>
            <person name="Goeker M."/>
        </authorList>
    </citation>
    <scope>NUCLEOTIDE SEQUENCE [LARGE SCALE GENOMIC DNA]</scope>
    <source>
        <strain evidence="6 7">DSM 101064</strain>
    </source>
</reference>
<proteinExistence type="inferred from homology"/>
<dbReference type="Pfam" id="PF00497">
    <property type="entry name" value="SBP_bac_3"/>
    <property type="match status" value="1"/>
</dbReference>
<evidence type="ECO:0000256" key="4">
    <source>
        <dbReference type="SAM" id="SignalP"/>
    </source>
</evidence>
<name>A0A7W9EZA9_9RHOB</name>
<keyword evidence="7" id="KW-1185">Reference proteome</keyword>
<dbReference type="EMBL" id="JACIJM010000013">
    <property type="protein sequence ID" value="MBB5723683.1"/>
    <property type="molecule type" value="Genomic_DNA"/>
</dbReference>
<dbReference type="SMART" id="SM00062">
    <property type="entry name" value="PBPb"/>
    <property type="match status" value="1"/>
</dbReference>
<evidence type="ECO:0000256" key="2">
    <source>
        <dbReference type="ARBA" id="ARBA00022448"/>
    </source>
</evidence>
<dbReference type="SUPFAM" id="SSF53850">
    <property type="entry name" value="Periplasmic binding protein-like II"/>
    <property type="match status" value="1"/>
</dbReference>
<evidence type="ECO:0000259" key="5">
    <source>
        <dbReference type="SMART" id="SM00062"/>
    </source>
</evidence>
<evidence type="ECO:0000256" key="1">
    <source>
        <dbReference type="ARBA" id="ARBA00010333"/>
    </source>
</evidence>
<dbReference type="RefSeq" id="WP_246414832.1">
    <property type="nucleotide sequence ID" value="NZ_JACIJM010000013.1"/>
</dbReference>
<dbReference type="Proteomes" id="UP000535415">
    <property type="component" value="Unassembled WGS sequence"/>
</dbReference>
<keyword evidence="2" id="KW-0813">Transport</keyword>
<organism evidence="6 7">
    <name type="scientific">Yoonia ponticola</name>
    <dbReference type="NCBI Taxonomy" id="1524255"/>
    <lineage>
        <taxon>Bacteria</taxon>
        <taxon>Pseudomonadati</taxon>
        <taxon>Pseudomonadota</taxon>
        <taxon>Alphaproteobacteria</taxon>
        <taxon>Rhodobacterales</taxon>
        <taxon>Paracoccaceae</taxon>
        <taxon>Yoonia</taxon>
    </lineage>
</organism>
<dbReference type="PANTHER" id="PTHR30085">
    <property type="entry name" value="AMINO ACID ABC TRANSPORTER PERMEASE"/>
    <property type="match status" value="1"/>
</dbReference>
<evidence type="ECO:0000313" key="7">
    <source>
        <dbReference type="Proteomes" id="UP000535415"/>
    </source>
</evidence>
<feature type="chain" id="PRO_5030983745" evidence="4">
    <location>
        <begin position="29"/>
        <end position="340"/>
    </location>
</feature>
<sequence length="340" mass="36407">MKLSKTARMTSLALCTAVLSSLATQGHADENSTTLSTVLDRGYLICGVGVADIGFAAQQVNGNWAGFDVDFCRAVAAATLGDAQAVEFVPLDSLNRLRALKDGDVDVLFRTTTYTMDRDVALGFEFPAITYYDSQRVLAHASTNAKRLADLDGFTICANAGTTSIANIRKAIEANDVDVDILEISSQAGRWRAFFGQECDAVTSDYSDLSAMVAAQGLDERTFVILDDEIANEPLSSVVLEGDQQWEQIIRWVVNLLVLSEAEGVGKDSGATVISQLSIPAPTALGLSDGWASQIISQVGNYGDIFARNLGDDSALGIKRGLNNLWRDGGLMYPLPMSTD</sequence>
<protein>
    <submittedName>
        <fullName evidence="6">General L-amino acid transport system substrate-binding protein</fullName>
    </submittedName>
</protein>
<gene>
    <name evidence="6" type="ORF">FHS72_003328</name>
</gene>
<dbReference type="GO" id="GO:0006865">
    <property type="term" value="P:amino acid transport"/>
    <property type="evidence" value="ECO:0007669"/>
    <property type="project" value="TreeGrafter"/>
</dbReference>
<dbReference type="InterPro" id="IPR051455">
    <property type="entry name" value="Bact_solute-bind_prot3"/>
</dbReference>
<comment type="similarity">
    <text evidence="1">Belongs to the bacterial solute-binding protein 3 family.</text>
</comment>
<dbReference type="InterPro" id="IPR001638">
    <property type="entry name" value="Solute-binding_3/MltF_N"/>
</dbReference>
<comment type="caution">
    <text evidence="6">The sequence shown here is derived from an EMBL/GenBank/DDBJ whole genome shotgun (WGS) entry which is preliminary data.</text>
</comment>
<feature type="domain" description="Solute-binding protein family 3/N-terminal" evidence="5">
    <location>
        <begin position="43"/>
        <end position="268"/>
    </location>
</feature>
<keyword evidence="3 4" id="KW-0732">Signal</keyword>
<dbReference type="Gene3D" id="3.40.190.10">
    <property type="entry name" value="Periplasmic binding protein-like II"/>
    <property type="match status" value="2"/>
</dbReference>
<dbReference type="PANTHER" id="PTHR30085:SF6">
    <property type="entry name" value="ABC TRANSPORTER GLUTAMINE-BINDING PROTEIN GLNH"/>
    <property type="match status" value="1"/>
</dbReference>
<dbReference type="AlphaFoldDB" id="A0A7W9EZA9"/>
<evidence type="ECO:0000313" key="6">
    <source>
        <dbReference type="EMBL" id="MBB5723683.1"/>
    </source>
</evidence>
<evidence type="ECO:0000256" key="3">
    <source>
        <dbReference type="ARBA" id="ARBA00022729"/>
    </source>
</evidence>
<feature type="signal peptide" evidence="4">
    <location>
        <begin position="1"/>
        <end position="28"/>
    </location>
</feature>
<accession>A0A7W9EZA9</accession>